<proteinExistence type="predicted"/>
<sequence length="87" mass="10376">MYYLSMVAYYVFFNAFKVAYILSLLVTASFYMFLLSKSMENWQGFGAFVCEEKARRRNNLVMCLLQFQHHHHHHHHHHVVSNASLIL</sequence>
<gene>
    <name evidence="1" type="ORF">OWV82_019551</name>
</gene>
<reference evidence="1 2" key="1">
    <citation type="journal article" date="2023" name="Science">
        <title>Complex scaffold remodeling in plant triterpene biosynthesis.</title>
        <authorList>
            <person name="De La Pena R."/>
            <person name="Hodgson H."/>
            <person name="Liu J.C."/>
            <person name="Stephenson M.J."/>
            <person name="Martin A.C."/>
            <person name="Owen C."/>
            <person name="Harkess A."/>
            <person name="Leebens-Mack J."/>
            <person name="Jimenez L.E."/>
            <person name="Osbourn A."/>
            <person name="Sattely E.S."/>
        </authorList>
    </citation>
    <scope>NUCLEOTIDE SEQUENCE [LARGE SCALE GENOMIC DNA]</scope>
    <source>
        <strain evidence="2">cv. JPN11</strain>
        <tissue evidence="1">Leaf</tissue>
    </source>
</reference>
<dbReference type="Proteomes" id="UP001164539">
    <property type="component" value="Chromosome 11"/>
</dbReference>
<comment type="caution">
    <text evidence="1">The sequence shown here is derived from an EMBL/GenBank/DDBJ whole genome shotgun (WGS) entry which is preliminary data.</text>
</comment>
<evidence type="ECO:0000313" key="1">
    <source>
        <dbReference type="EMBL" id="KAJ4705814.1"/>
    </source>
</evidence>
<keyword evidence="2" id="KW-1185">Reference proteome</keyword>
<protein>
    <submittedName>
        <fullName evidence="1">Uncharacterized protein</fullName>
    </submittedName>
</protein>
<name>A0ACC1X541_MELAZ</name>
<accession>A0ACC1X541</accession>
<dbReference type="EMBL" id="CM051404">
    <property type="protein sequence ID" value="KAJ4705814.1"/>
    <property type="molecule type" value="Genomic_DNA"/>
</dbReference>
<evidence type="ECO:0000313" key="2">
    <source>
        <dbReference type="Proteomes" id="UP001164539"/>
    </source>
</evidence>
<organism evidence="1 2">
    <name type="scientific">Melia azedarach</name>
    <name type="common">Chinaberry tree</name>
    <dbReference type="NCBI Taxonomy" id="155640"/>
    <lineage>
        <taxon>Eukaryota</taxon>
        <taxon>Viridiplantae</taxon>
        <taxon>Streptophyta</taxon>
        <taxon>Embryophyta</taxon>
        <taxon>Tracheophyta</taxon>
        <taxon>Spermatophyta</taxon>
        <taxon>Magnoliopsida</taxon>
        <taxon>eudicotyledons</taxon>
        <taxon>Gunneridae</taxon>
        <taxon>Pentapetalae</taxon>
        <taxon>rosids</taxon>
        <taxon>malvids</taxon>
        <taxon>Sapindales</taxon>
        <taxon>Meliaceae</taxon>
        <taxon>Melia</taxon>
    </lineage>
</organism>